<dbReference type="EMBL" id="JBDXSU010000002">
    <property type="protein sequence ID" value="MFB5189276.1"/>
    <property type="molecule type" value="Genomic_DNA"/>
</dbReference>
<evidence type="ECO:0000313" key="1">
    <source>
        <dbReference type="EMBL" id="MFB5189276.1"/>
    </source>
</evidence>
<comment type="caution">
    <text evidence="1">The sequence shown here is derived from an EMBL/GenBank/DDBJ whole genome shotgun (WGS) entry which is preliminary data.</text>
</comment>
<accession>A0ABV5AAI4</accession>
<keyword evidence="2" id="KW-1185">Reference proteome</keyword>
<proteinExistence type="predicted"/>
<reference evidence="1 2" key="1">
    <citation type="journal article" date="2024" name="Int. J. Mol. Sci.">
        <title>Exploration of Alicyclobacillus spp. Genome in Search of Antibiotic Resistance.</title>
        <authorList>
            <person name="Bucka-Kolendo J."/>
            <person name="Kiousi D.E."/>
            <person name="Dekowska A."/>
            <person name="Mikolajczuk-Szczyrba A."/>
            <person name="Karadedos D.M."/>
            <person name="Michael P."/>
            <person name="Galanis A."/>
            <person name="Sokolowska B."/>
        </authorList>
    </citation>
    <scope>NUCLEOTIDE SEQUENCE [LARGE SCALE GENOMIC DNA]</scope>
    <source>
        <strain evidence="1 2">KKP 3000</strain>
    </source>
</reference>
<evidence type="ECO:0000313" key="2">
    <source>
        <dbReference type="Proteomes" id="UP001579974"/>
    </source>
</evidence>
<gene>
    <name evidence="1" type="ORF">KKP3000_002277</name>
</gene>
<name>A0ABV5AAI4_9BACL</name>
<evidence type="ECO:0008006" key="3">
    <source>
        <dbReference type="Google" id="ProtNLM"/>
    </source>
</evidence>
<organism evidence="1 2">
    <name type="scientific">Alicyclobacillus fastidiosus</name>
    <dbReference type="NCBI Taxonomy" id="392011"/>
    <lineage>
        <taxon>Bacteria</taxon>
        <taxon>Bacillati</taxon>
        <taxon>Bacillota</taxon>
        <taxon>Bacilli</taxon>
        <taxon>Bacillales</taxon>
        <taxon>Alicyclobacillaceae</taxon>
        <taxon>Alicyclobacillus</taxon>
    </lineage>
</organism>
<protein>
    <recommendedName>
        <fullName evidence="3">Adenylylsulfate kinase</fullName>
    </recommendedName>
</protein>
<dbReference type="Gene3D" id="3.40.50.300">
    <property type="entry name" value="P-loop containing nucleotide triphosphate hydrolases"/>
    <property type="match status" value="1"/>
</dbReference>
<dbReference type="SUPFAM" id="SSF52540">
    <property type="entry name" value="P-loop containing nucleoside triphosphate hydrolases"/>
    <property type="match status" value="2"/>
</dbReference>
<dbReference type="Proteomes" id="UP001579974">
    <property type="component" value="Unassembled WGS sequence"/>
</dbReference>
<dbReference type="RefSeq" id="WP_275472580.1">
    <property type="nucleotide sequence ID" value="NZ_CP162940.1"/>
</dbReference>
<dbReference type="InterPro" id="IPR027417">
    <property type="entry name" value="P-loop_NTPase"/>
</dbReference>
<sequence>MNTNLIIVEGIPGSGKSSTASFIAEYLQSQGVQCELYDEGDLDHPADCESMAYFTREQFDELVVTYVEYEDTLRSALLANGKHIFLSYGKLATDSDLPEELITAISKFDVYELPSDEYCDVILQRWEQFSAKQANRNTVVIFECCYLQNALTQLFVRNGEDPEYISRHILNVSRAIERLDPILVYLNPLDVNETINKVSKERLHEWLDFVVCSHTEQGYGRTRGLNGTDGYVEVLEARRSLELDILQTLPINVVKIDNPQSNWSESHRKITEHIQA</sequence>